<comment type="caution">
    <text evidence="1">The sequence shown here is derived from an EMBL/GenBank/DDBJ whole genome shotgun (WGS) entry which is preliminary data.</text>
</comment>
<gene>
    <name evidence="1" type="ORF">MHYMCMPASI_00801</name>
</gene>
<evidence type="ECO:0000313" key="2">
    <source>
        <dbReference type="Proteomes" id="UP000837675"/>
    </source>
</evidence>
<organism evidence="1 2">
    <name type="scientific">Hyalomma marginatum</name>
    <dbReference type="NCBI Taxonomy" id="34627"/>
    <lineage>
        <taxon>Eukaryota</taxon>
        <taxon>Metazoa</taxon>
        <taxon>Ecdysozoa</taxon>
        <taxon>Arthropoda</taxon>
        <taxon>Chelicerata</taxon>
        <taxon>Arachnida</taxon>
        <taxon>Acari</taxon>
        <taxon>Parasitiformes</taxon>
        <taxon>Ixodida</taxon>
        <taxon>Ixodoidea</taxon>
        <taxon>Ixodidae</taxon>
        <taxon>Hyalomminae</taxon>
        <taxon>Hyalomma</taxon>
    </lineage>
</organism>
<keyword evidence="2" id="KW-1185">Reference proteome</keyword>
<dbReference type="EMBL" id="CAJVAF010000307">
    <property type="protein sequence ID" value="CAG7594802.1"/>
    <property type="molecule type" value="Genomic_DNA"/>
</dbReference>
<protein>
    <submittedName>
        <fullName evidence="1">Uncharacterized protein</fullName>
    </submittedName>
</protein>
<dbReference type="AlphaFoldDB" id="A0A8S4C304"/>
<proteinExistence type="predicted"/>
<evidence type="ECO:0000313" key="1">
    <source>
        <dbReference type="EMBL" id="CAG7594802.1"/>
    </source>
</evidence>
<reference evidence="1" key="1">
    <citation type="submission" date="2021-06" db="EMBL/GenBank/DDBJ databases">
        <authorList>
            <person name="Nardi T."/>
            <person name="Nardi T."/>
        </authorList>
    </citation>
    <scope>NUCLEOTIDE SEQUENCE</scope>
</reference>
<sequence>MQHRAIKQKNIKLMDKAHRFTQQKIHAKRTGDQKALAVLALTDIGLTLAKEILNT</sequence>
<name>A0A8S4C304_9ACAR</name>
<accession>A0A8S4C304</accession>
<dbReference type="Proteomes" id="UP000837675">
    <property type="component" value="Unassembled WGS sequence"/>
</dbReference>